<evidence type="ECO:0000256" key="1">
    <source>
        <dbReference type="SAM" id="MobiDB-lite"/>
    </source>
</evidence>
<feature type="compositionally biased region" description="Basic and acidic residues" evidence="1">
    <location>
        <begin position="183"/>
        <end position="197"/>
    </location>
</feature>
<keyword evidence="3" id="KW-1185">Reference proteome</keyword>
<feature type="compositionally biased region" description="Pro residues" evidence="1">
    <location>
        <begin position="73"/>
        <end position="92"/>
    </location>
</feature>
<accession>A0A7C8M4F4</accession>
<feature type="region of interest" description="Disordered" evidence="1">
    <location>
        <begin position="183"/>
        <end position="209"/>
    </location>
</feature>
<feature type="compositionally biased region" description="Polar residues" evidence="1">
    <location>
        <begin position="53"/>
        <end position="66"/>
    </location>
</feature>
<comment type="caution">
    <text evidence="2">The sequence shown here is derived from an EMBL/GenBank/DDBJ whole genome shotgun (WGS) entry which is preliminary data.</text>
</comment>
<evidence type="ECO:0000313" key="2">
    <source>
        <dbReference type="EMBL" id="KAF2867999.1"/>
    </source>
</evidence>
<dbReference type="Proteomes" id="UP000481861">
    <property type="component" value="Unassembled WGS sequence"/>
</dbReference>
<feature type="compositionally biased region" description="Basic and acidic residues" evidence="1">
    <location>
        <begin position="348"/>
        <end position="357"/>
    </location>
</feature>
<sequence>MEAKKPTGDDFKKDFSDPWAFNPFTEGPNSYNQPPIHDPHFQYMASVPDPRNTYPSYSSPQGNPFSANYAPLPTFPPSPLPPPPPPPAPAPVAPTTNSADDANTISRMEALLEAKLSQKDSRESDDAFERLEKLVSEQLAEDKASMQEIEDERKAQALSENEDRFARLELLLLEQRDEQLQRHVESESAWRAEKARSDAQAAKQAEEAKELANKEIAAAKAAKKAAEKALKFAKDQVEKRAREEAEAKAAEEQRKIHDDYRKRIEMYNDQTAEFGRKWQAMYDSEDRSSTPVPVRRTCISEGDRRIEVSEFSGGSLDPLATSQAASASFFQEDLFHLGSTQSRHRSVPKSERNDHRSLNNIRDTARSPKALEASTGADRSTSQQMILLPSMLDRTSRRTCEMQNSLDKCGVLATFNAQEYEAVSPLGLSAASGDELIRSTIFWEPSLLALGNEGQTYFQGHQPIHVHFFRPEYRPQFTASPAFSASECIIVAKDLIHEYELQELGFPVRSEDASAYALDSRLTANYIEALIDRSFMMRETSFRREHR</sequence>
<feature type="region of interest" description="Disordered" evidence="1">
    <location>
        <begin position="1"/>
        <end position="108"/>
    </location>
</feature>
<dbReference type="OrthoDB" id="3045089at2759"/>
<dbReference type="EMBL" id="JAADJZ010000021">
    <property type="protein sequence ID" value="KAF2867999.1"/>
    <property type="molecule type" value="Genomic_DNA"/>
</dbReference>
<feature type="compositionally biased region" description="Polar residues" evidence="1">
    <location>
        <begin position="95"/>
        <end position="106"/>
    </location>
</feature>
<organism evidence="2 3">
    <name type="scientific">Massariosphaeria phaeospora</name>
    <dbReference type="NCBI Taxonomy" id="100035"/>
    <lineage>
        <taxon>Eukaryota</taxon>
        <taxon>Fungi</taxon>
        <taxon>Dikarya</taxon>
        <taxon>Ascomycota</taxon>
        <taxon>Pezizomycotina</taxon>
        <taxon>Dothideomycetes</taxon>
        <taxon>Pleosporomycetidae</taxon>
        <taxon>Pleosporales</taxon>
        <taxon>Pleosporales incertae sedis</taxon>
        <taxon>Massariosphaeria</taxon>
    </lineage>
</organism>
<evidence type="ECO:0000313" key="3">
    <source>
        <dbReference type="Proteomes" id="UP000481861"/>
    </source>
</evidence>
<feature type="region of interest" description="Disordered" evidence="1">
    <location>
        <begin position="340"/>
        <end position="382"/>
    </location>
</feature>
<reference evidence="2 3" key="1">
    <citation type="submission" date="2020-01" db="EMBL/GenBank/DDBJ databases">
        <authorList>
            <consortium name="DOE Joint Genome Institute"/>
            <person name="Haridas S."/>
            <person name="Albert R."/>
            <person name="Binder M."/>
            <person name="Bloem J."/>
            <person name="Labutti K."/>
            <person name="Salamov A."/>
            <person name="Andreopoulos B."/>
            <person name="Baker S.E."/>
            <person name="Barry K."/>
            <person name="Bills G."/>
            <person name="Bluhm B.H."/>
            <person name="Cannon C."/>
            <person name="Castanera R."/>
            <person name="Culley D.E."/>
            <person name="Daum C."/>
            <person name="Ezra D."/>
            <person name="Gonzalez J.B."/>
            <person name="Henrissat B."/>
            <person name="Kuo A."/>
            <person name="Liang C."/>
            <person name="Lipzen A."/>
            <person name="Lutzoni F."/>
            <person name="Magnuson J."/>
            <person name="Mondo S."/>
            <person name="Nolan M."/>
            <person name="Ohm R."/>
            <person name="Pangilinan J."/>
            <person name="Park H.-J.H."/>
            <person name="Ramirez L."/>
            <person name="Alfaro M."/>
            <person name="Sun H."/>
            <person name="Tritt A."/>
            <person name="Yoshinaga Y."/>
            <person name="Zwiers L.-H.L."/>
            <person name="Turgeon B.G."/>
            <person name="Goodwin S.B."/>
            <person name="Spatafora J.W."/>
            <person name="Crous P.W."/>
            <person name="Grigoriev I.V."/>
        </authorList>
    </citation>
    <scope>NUCLEOTIDE SEQUENCE [LARGE SCALE GENOMIC DNA]</scope>
    <source>
        <strain evidence="2 3">CBS 611.86</strain>
    </source>
</reference>
<proteinExistence type="predicted"/>
<feature type="compositionally biased region" description="Basic and acidic residues" evidence="1">
    <location>
        <begin position="1"/>
        <end position="16"/>
    </location>
</feature>
<name>A0A7C8M4F4_9PLEO</name>
<protein>
    <submittedName>
        <fullName evidence="2">Uncharacterized protein</fullName>
    </submittedName>
</protein>
<gene>
    <name evidence="2" type="ORF">BDV95DRAFT_610420</name>
</gene>
<dbReference type="AlphaFoldDB" id="A0A7C8M4F4"/>